<reference evidence="5" key="2">
    <citation type="submission" date="2020-07" db="EMBL/GenBank/DDBJ databases">
        <title>Metabolic diversity and evolutionary history of the archaeal phylum ###Micrarchaeota### uncovered from a freshwater lake metagenome.</title>
        <authorList>
            <person name="Kadnikov V.V."/>
            <person name="Savvichev A.S."/>
            <person name="Mardanov A.V."/>
            <person name="Beletsky A.V."/>
            <person name="Chupakov A.V."/>
            <person name="Kokryatskaya N.M."/>
            <person name="Pimenov N.V."/>
            <person name="Ravin N.V."/>
        </authorList>
    </citation>
    <scope>NUCLEOTIDE SEQUENCE [LARGE SCALE GENOMIC DNA]</scope>
</reference>
<name>A0A7D6BUS4_FERL1</name>
<sequence>MGEIPQPTQNVIVSGQLHDKETTKWMLMYDDLLDAFYHDMKHEVKVTDGKAIRWITNNPDAKPFLNEEGTLYIISMLRDPTSKNTLMGNISEAEAYKFALSISDAVAKGLFLNQEDFGMETTTWPFIMEKIRDIVFFALTRPIGGEERKKFHESRSVTEVTSNRPVEQKSSGGWNLGPLKLFGGR</sequence>
<accession>A0A7D6BUS4</accession>
<evidence type="ECO:0000313" key="5">
    <source>
        <dbReference type="Proteomes" id="UP000510821"/>
    </source>
</evidence>
<dbReference type="Proteomes" id="UP000510821">
    <property type="component" value="Chromosome"/>
</dbReference>
<evidence type="ECO:0000256" key="1">
    <source>
        <dbReference type="SAM" id="MobiDB-lite"/>
    </source>
</evidence>
<reference evidence="4" key="1">
    <citation type="journal article" date="2020" name="Appl. Environ. Microbiol.">
        <title>Metabolic Diversity and Evolutionary History of the Archaeal Phylum 'Candidatus Micrarchaeota' Uncovered from a Freshwater Lake Metagenome.</title>
        <authorList>
            <person name="Kadnikov V.V."/>
            <person name="Savvichev A.S."/>
            <person name="Mardanov A.V."/>
            <person name="Beletsky A.V."/>
            <person name="Chupakov A.V."/>
            <person name="Kokryatskaya N.M."/>
            <person name="Pimenov N.V."/>
            <person name="Ravin N.V."/>
        </authorList>
    </citation>
    <scope>NUCLEOTIDE SEQUENCE</scope>
    <source>
        <strain evidence="4">Sv326</strain>
    </source>
</reference>
<dbReference type="EMBL" id="CP058998">
    <property type="protein sequence ID" value="QLJ52587.1"/>
    <property type="molecule type" value="Genomic_DNA"/>
</dbReference>
<evidence type="ECO:0000313" key="4">
    <source>
        <dbReference type="EMBL" id="QLJ52624.1"/>
    </source>
</evidence>
<dbReference type="KEGG" id="flt:Sv326_0375"/>
<organism evidence="4 5">
    <name type="scientific">Fermentimicrarchaeum limneticum</name>
    <dbReference type="NCBI Taxonomy" id="2795018"/>
    <lineage>
        <taxon>Archaea</taxon>
        <taxon>Candidatus Micrarchaeota</taxon>
        <taxon>Candidatus Fermentimicrarchaeales</taxon>
        <taxon>Candidatus Fermentimicrarchaeaceae</taxon>
        <taxon>Candidatus Fermentimicrarchaeum</taxon>
    </lineage>
</organism>
<dbReference type="KEGG" id="flt:Sv326_0449"/>
<protein>
    <submittedName>
        <fullName evidence="4">Uncharacterized protein</fullName>
    </submittedName>
</protein>
<feature type="region of interest" description="Disordered" evidence="1">
    <location>
        <begin position="148"/>
        <end position="172"/>
    </location>
</feature>
<dbReference type="KEGG" id="flt:Sv326_0412"/>
<feature type="compositionally biased region" description="Polar residues" evidence="1">
    <location>
        <begin position="157"/>
        <end position="172"/>
    </location>
</feature>
<evidence type="ECO:0000313" key="2">
    <source>
        <dbReference type="EMBL" id="QLJ52550.1"/>
    </source>
</evidence>
<gene>
    <name evidence="2" type="ORF">Sv326_0375</name>
    <name evidence="3" type="ORF">Sv326_0412</name>
    <name evidence="4" type="ORF">Sv326_0449</name>
</gene>
<evidence type="ECO:0000313" key="3">
    <source>
        <dbReference type="EMBL" id="QLJ52587.1"/>
    </source>
</evidence>
<proteinExistence type="predicted"/>
<dbReference type="AlphaFoldDB" id="A0A7D6BUS4"/>
<dbReference type="EMBL" id="CP058998">
    <property type="protein sequence ID" value="QLJ52550.1"/>
    <property type="molecule type" value="Genomic_DNA"/>
</dbReference>
<dbReference type="EMBL" id="CP058998">
    <property type="protein sequence ID" value="QLJ52624.1"/>
    <property type="molecule type" value="Genomic_DNA"/>
</dbReference>